<evidence type="ECO:0000259" key="1">
    <source>
        <dbReference type="Pfam" id="PF13439"/>
    </source>
</evidence>
<accession>A0A928VJ25</accession>
<dbReference type="Gene3D" id="3.40.50.2000">
    <property type="entry name" value="Glycogen Phosphorylase B"/>
    <property type="match status" value="2"/>
</dbReference>
<dbReference type="CDD" id="cd03801">
    <property type="entry name" value="GT4_PimA-like"/>
    <property type="match status" value="1"/>
</dbReference>
<dbReference type="EMBL" id="JADEXQ010000017">
    <property type="protein sequence ID" value="MBE9029533.1"/>
    <property type="molecule type" value="Genomic_DNA"/>
</dbReference>
<dbReference type="SUPFAM" id="SSF53756">
    <property type="entry name" value="UDP-Glycosyltransferase/glycogen phosphorylase"/>
    <property type="match status" value="1"/>
</dbReference>
<dbReference type="Pfam" id="PF13439">
    <property type="entry name" value="Glyco_transf_4"/>
    <property type="match status" value="1"/>
</dbReference>
<name>A0A928VJ25_9CYAN</name>
<dbReference type="Pfam" id="PF13692">
    <property type="entry name" value="Glyco_trans_1_4"/>
    <property type="match status" value="1"/>
</dbReference>
<protein>
    <submittedName>
        <fullName evidence="2">Glycosyltransferase family 4 protein</fullName>
    </submittedName>
</protein>
<sequence length="351" mass="39165">MKIAMGHVDLPNQSKGGVASQAHKIANALVQRGHQVTMFTLSPSYDECLYAVHQYPANPLLLKFLNPFWFAICLARTDFAAYDVVHTHGDNFFLAKPHPQVRTYNGSAKDEAKSAVRFRRRLYQQLMSFIEVQSTRYADVNVGISETTRRNIPNIDCVIPCGVDLQDFHPGLKSTCPTILFVGTADGRKRGQWLANIFSHQVRAQLPNAELWAVSDQPLKGDGIVNLGRVSHAELCERFRSAWAFCLPSTYEGFGVPYIEAMAAGTTTIASPNPGAQEVLAEGEYGMIVPDAKLGDAMLQVLTDVELREHYAQRGIRRAENYSWPRVVMAYETLYDDLQMSSPRICSSSKF</sequence>
<organism evidence="2 3">
    <name type="scientific">Romeriopsis navalis LEGE 11480</name>
    <dbReference type="NCBI Taxonomy" id="2777977"/>
    <lineage>
        <taxon>Bacteria</taxon>
        <taxon>Bacillati</taxon>
        <taxon>Cyanobacteriota</taxon>
        <taxon>Cyanophyceae</taxon>
        <taxon>Leptolyngbyales</taxon>
        <taxon>Leptolyngbyaceae</taxon>
        <taxon>Romeriopsis</taxon>
        <taxon>Romeriopsis navalis</taxon>
    </lineage>
</organism>
<dbReference type="PANTHER" id="PTHR12526:SF635">
    <property type="entry name" value="GLYCOSYL TRANSFERASE GROUP 1"/>
    <property type="match status" value="1"/>
</dbReference>
<evidence type="ECO:0000313" key="2">
    <source>
        <dbReference type="EMBL" id="MBE9029533.1"/>
    </source>
</evidence>
<feature type="domain" description="Glycosyltransferase subfamily 4-like N-terminal" evidence="1">
    <location>
        <begin position="16"/>
        <end position="166"/>
    </location>
</feature>
<keyword evidence="3" id="KW-1185">Reference proteome</keyword>
<proteinExistence type="predicted"/>
<comment type="caution">
    <text evidence="2">The sequence shown here is derived from an EMBL/GenBank/DDBJ whole genome shotgun (WGS) entry which is preliminary data.</text>
</comment>
<dbReference type="PANTHER" id="PTHR12526">
    <property type="entry name" value="GLYCOSYLTRANSFERASE"/>
    <property type="match status" value="1"/>
</dbReference>
<dbReference type="InterPro" id="IPR028098">
    <property type="entry name" value="Glyco_trans_4-like_N"/>
</dbReference>
<dbReference type="GO" id="GO:0016757">
    <property type="term" value="F:glycosyltransferase activity"/>
    <property type="evidence" value="ECO:0007669"/>
    <property type="project" value="TreeGrafter"/>
</dbReference>
<dbReference type="AlphaFoldDB" id="A0A928VJ25"/>
<dbReference type="RefSeq" id="WP_264324351.1">
    <property type="nucleotide sequence ID" value="NZ_JADEXQ010000017.1"/>
</dbReference>
<dbReference type="Proteomes" id="UP000625316">
    <property type="component" value="Unassembled WGS sequence"/>
</dbReference>
<evidence type="ECO:0000313" key="3">
    <source>
        <dbReference type="Proteomes" id="UP000625316"/>
    </source>
</evidence>
<gene>
    <name evidence="2" type="ORF">IQ266_07120</name>
</gene>
<reference evidence="2" key="1">
    <citation type="submission" date="2020-10" db="EMBL/GenBank/DDBJ databases">
        <authorList>
            <person name="Castelo-Branco R."/>
            <person name="Eusebio N."/>
            <person name="Adriana R."/>
            <person name="Vieira A."/>
            <person name="Brugerolle De Fraissinette N."/>
            <person name="Rezende De Castro R."/>
            <person name="Schneider M.P."/>
            <person name="Vasconcelos V."/>
            <person name="Leao P.N."/>
        </authorList>
    </citation>
    <scope>NUCLEOTIDE SEQUENCE</scope>
    <source>
        <strain evidence="2">LEGE 11480</strain>
    </source>
</reference>